<evidence type="ECO:0000259" key="2">
    <source>
        <dbReference type="Pfam" id="PF21113"/>
    </source>
</evidence>
<evidence type="ECO:0000259" key="1">
    <source>
        <dbReference type="Pfam" id="PF09861"/>
    </source>
</evidence>
<protein>
    <submittedName>
        <fullName evidence="4">Nickel-dependent lactate racemase</fullName>
    </submittedName>
</protein>
<feature type="domain" description="LarA-like N-terminal" evidence="1">
    <location>
        <begin position="7"/>
        <end position="210"/>
    </location>
</feature>
<name>A0A3E3J1M3_9FIRM</name>
<comment type="caution">
    <text evidence="4">The sequence shown here is derived from an EMBL/GenBank/DDBJ whole genome shotgun (WGS) entry which is preliminary data.</text>
</comment>
<dbReference type="EMBL" id="QVLU01000004">
    <property type="protein sequence ID" value="RGE73215.1"/>
    <property type="molecule type" value="Genomic_DNA"/>
</dbReference>
<dbReference type="Proteomes" id="UP000260812">
    <property type="component" value="Unassembled WGS sequence"/>
</dbReference>
<feature type="domain" description="Lactate racemase C-terminal" evidence="2">
    <location>
        <begin position="273"/>
        <end position="421"/>
    </location>
</feature>
<sequence>MRIQIPYGKETLEANVEDKRVVGVINSKLDTFSAGKGEHELISDAMQNPIGTAPLCELAKGKSKVVIIASDHTRPVPSKLIIPDMLREIRKTNPRVDITILIATGCHRSTRKEELYDKFGEELVKKEKIIIHDCDSTDMKYLGKLPSGGELWINRLAAEADLLIAEGFIEPHFFAGYSGGRKSVLPGISRRDTIYANHCAEFIEDPNSRYGQIKDNLIHRDMIYAAHKARLAYILNVVINSAHKVIGAFAGDVELAHKEGVMFLESLCKAGRIPADIVVASNNGYPMDQNIYQTVKGMAAAEKTVKTGGVIIMAAACDDGCGGDAFYKIFSHAQSAQDVLDKILKVPRHRTQADQWQAQIMARILSQHAVILISKCPEKMVKNLHIVPAFDFKDALAKADRILGFNNGTITFIPEGITSIIQ</sequence>
<dbReference type="GO" id="GO:0050043">
    <property type="term" value="F:lactate racemase activity"/>
    <property type="evidence" value="ECO:0007669"/>
    <property type="project" value="InterPro"/>
</dbReference>
<reference evidence="4 6" key="1">
    <citation type="submission" date="2018-08" db="EMBL/GenBank/DDBJ databases">
        <title>A genome reference for cultivated species of the human gut microbiota.</title>
        <authorList>
            <person name="Zou Y."/>
            <person name="Xue W."/>
            <person name="Luo G."/>
        </authorList>
    </citation>
    <scope>NUCLEOTIDE SEQUENCE [LARGE SCALE GENOMIC DNA]</scope>
    <source>
        <strain evidence="4 6">AF26-4BH</strain>
        <strain evidence="3">TF05-5AC</strain>
    </source>
</reference>
<dbReference type="PANTHER" id="PTHR33171">
    <property type="entry name" value="LAR_N DOMAIN-CONTAINING PROTEIN"/>
    <property type="match status" value="1"/>
</dbReference>
<evidence type="ECO:0000313" key="3">
    <source>
        <dbReference type="EMBL" id="RGE65255.1"/>
    </source>
</evidence>
<dbReference type="Proteomes" id="UP000261166">
    <property type="component" value="Unassembled WGS sequence"/>
</dbReference>
<dbReference type="InterPro" id="IPR048068">
    <property type="entry name" value="LarA-like"/>
</dbReference>
<dbReference type="Pfam" id="PF21113">
    <property type="entry name" value="LarA_C"/>
    <property type="match status" value="1"/>
</dbReference>
<dbReference type="InterPro" id="IPR047926">
    <property type="entry name" value="Ni_dep_LarA"/>
</dbReference>
<evidence type="ECO:0000313" key="6">
    <source>
        <dbReference type="Proteomes" id="UP000261166"/>
    </source>
</evidence>
<dbReference type="InterPro" id="IPR043166">
    <property type="entry name" value="LarA-like_C"/>
</dbReference>
<dbReference type="InterPro" id="IPR048520">
    <property type="entry name" value="LarA_C"/>
</dbReference>
<organism evidence="4 6">
    <name type="scientific">Eisenbergiella massiliensis</name>
    <dbReference type="NCBI Taxonomy" id="1720294"/>
    <lineage>
        <taxon>Bacteria</taxon>
        <taxon>Bacillati</taxon>
        <taxon>Bacillota</taxon>
        <taxon>Clostridia</taxon>
        <taxon>Lachnospirales</taxon>
        <taxon>Lachnospiraceae</taxon>
        <taxon>Eisenbergiella</taxon>
    </lineage>
</organism>
<dbReference type="Pfam" id="PF09861">
    <property type="entry name" value="Lar_N"/>
    <property type="match status" value="1"/>
</dbReference>
<proteinExistence type="predicted"/>
<dbReference type="Gene3D" id="3.40.50.11440">
    <property type="match status" value="1"/>
</dbReference>
<evidence type="ECO:0000313" key="5">
    <source>
        <dbReference type="Proteomes" id="UP000260812"/>
    </source>
</evidence>
<dbReference type="EMBL" id="QVLV01000001">
    <property type="protein sequence ID" value="RGE65255.1"/>
    <property type="molecule type" value="Genomic_DNA"/>
</dbReference>
<evidence type="ECO:0000313" key="4">
    <source>
        <dbReference type="EMBL" id="RGE73215.1"/>
    </source>
</evidence>
<dbReference type="InterPro" id="IPR018657">
    <property type="entry name" value="LarA-like_N"/>
</dbReference>
<dbReference type="AlphaFoldDB" id="A0A3E3J1M3"/>
<dbReference type="OrthoDB" id="9770545at2"/>
<gene>
    <name evidence="4" type="primary">larA</name>
    <name evidence="4" type="ORF">DWY69_06195</name>
    <name evidence="3" type="ORF">DXC51_02045</name>
</gene>
<dbReference type="NCBIfam" id="NF033504">
    <property type="entry name" value="Ni_dep_LarA"/>
    <property type="match status" value="1"/>
</dbReference>
<dbReference type="PANTHER" id="PTHR33171:SF17">
    <property type="entry name" value="LARA-LIKE N-TERMINAL DOMAIN-CONTAINING PROTEIN"/>
    <property type="match status" value="1"/>
</dbReference>
<keyword evidence="5" id="KW-1185">Reference proteome</keyword>
<accession>A0A3E3J1M3</accession>
<dbReference type="Gene3D" id="3.90.226.30">
    <property type="match status" value="1"/>
</dbReference>